<evidence type="ECO:0000256" key="3">
    <source>
        <dbReference type="SAM" id="MobiDB-lite"/>
    </source>
</evidence>
<dbReference type="SMART" id="SM00054">
    <property type="entry name" value="EFh"/>
    <property type="match status" value="1"/>
</dbReference>
<dbReference type="EMBL" id="BRXX01000071">
    <property type="protein sequence ID" value="GMH87355.1"/>
    <property type="molecule type" value="Genomic_DNA"/>
</dbReference>
<feature type="region of interest" description="Disordered" evidence="3">
    <location>
        <begin position="888"/>
        <end position="926"/>
    </location>
</feature>
<protein>
    <recommendedName>
        <fullName evidence="4">EF-hand domain-containing protein</fullName>
    </recommendedName>
</protein>
<feature type="region of interest" description="Disordered" evidence="3">
    <location>
        <begin position="481"/>
        <end position="542"/>
    </location>
</feature>
<reference evidence="6" key="1">
    <citation type="journal article" date="2023" name="Commun. Biol.">
        <title>Genome analysis of Parmales, the sister group of diatoms, reveals the evolutionary specialization of diatoms from phago-mixotrophs to photoautotrophs.</title>
        <authorList>
            <person name="Ban H."/>
            <person name="Sato S."/>
            <person name="Yoshikawa S."/>
            <person name="Yamada K."/>
            <person name="Nakamura Y."/>
            <person name="Ichinomiya M."/>
            <person name="Sato N."/>
            <person name="Blanc-Mathieu R."/>
            <person name="Endo H."/>
            <person name="Kuwata A."/>
            <person name="Ogata H."/>
        </authorList>
    </citation>
    <scope>NUCLEOTIDE SEQUENCE [LARGE SCALE GENOMIC DNA]</scope>
    <source>
        <strain evidence="6">NIES 3699</strain>
    </source>
</reference>
<keyword evidence="6" id="KW-1185">Reference proteome</keyword>
<keyword evidence="1" id="KW-0106">Calcium</keyword>
<gene>
    <name evidence="5" type="ORF">TrVE_jg12455</name>
</gene>
<feature type="compositionally biased region" description="Basic residues" evidence="3">
    <location>
        <begin position="118"/>
        <end position="129"/>
    </location>
</feature>
<dbReference type="InterPro" id="IPR018247">
    <property type="entry name" value="EF_Hand_1_Ca_BS"/>
</dbReference>
<evidence type="ECO:0000313" key="6">
    <source>
        <dbReference type="Proteomes" id="UP001165160"/>
    </source>
</evidence>
<dbReference type="Proteomes" id="UP001165160">
    <property type="component" value="Unassembled WGS sequence"/>
</dbReference>
<dbReference type="InterPro" id="IPR002048">
    <property type="entry name" value="EF_hand_dom"/>
</dbReference>
<dbReference type="InterPro" id="IPR011992">
    <property type="entry name" value="EF-hand-dom_pair"/>
</dbReference>
<sequence length="935" mass="105629">MFIYFAQEFQEKRRASTSPHSSQVLSNYDNIDSNGPVVNLGLQQLMQLRQESVPVRHQVLFVPAQPPGLSPHLPQHRHHHAVPHSQPHYQPPPRPSPPRPNPNPNPTTQRTAAQMASHNRRSTKFRQIQRKIQQLPSNSNPPIPEDTSASNDQHPVKVDFLMPQLSKQIQEREKHYSYVKELEMNNHSAKSQLTQLQKKVGELHTKEATLMDPTVLTRTRYAAPSDLISFDHTVVKSTSQPEPGETSDIDNMRRTVNLSSNTSSENHRCYACDLIDKMVEQNKLLREALAVCEKGKQRYASLYESTTDELQTAREEIKNAQKQARVFEDMCQRYGLREEQERNRRRTEMANIKKLLQSKEGGEGDESSLVSRLRRQLMKSLDSNRKLVAEISELHSENEAVSTKLTKLRNGMRKGFLHHKEEVEKRKAEKEKKKIETSNQTTQVEVAELSKSYTASIATEVDTGELMKYIMENGHVESFKTVGSQTSPEVAVNGNGKLEKHGSSGRGTSFFNASSSKSPKNKTGIGSQTPKSPRTPKTPKGRTILESKVLQMIYDILEKRCVTDSKAKADSEKMTMVAFVADYFSHKYGVAKLAAQQQANFLSSLLTYKDKNDRVRHFLTLLGEDHEEIFCEEISETYMDMIKGIMLYKNYEGISERLDDGIGNVKLTKKQCASAIFGQDAKLQNTATWKCPFLHKVIGAPQLRAFYNEHVSQVIASSSEKKPSVDFDEFSRAFMAMLITGLEKQLTNLRNIFKGADTDGNGMVDFNEFKKMLYTGTQSEEAAATAEKAREIFQLVNQTEEVNGEDDDPDGVVSPDALVTVLFNKSIFAVSPIETSRLKIAAAIATTLRKVSFARDQKLPEVAPLAEKEEMKNLLLLQQKNRRASILKSQARKEMEEKDDTIDPDDEVEGWDEVPDKLFRGKGGNDDKNLTIEVL</sequence>
<dbReference type="Pfam" id="PF13833">
    <property type="entry name" value="EF-hand_8"/>
    <property type="match status" value="1"/>
</dbReference>
<name>A0A9W7BJL1_9STRA</name>
<dbReference type="PROSITE" id="PS00018">
    <property type="entry name" value="EF_HAND_1"/>
    <property type="match status" value="1"/>
</dbReference>
<feature type="region of interest" description="Disordered" evidence="3">
    <location>
        <begin position="64"/>
        <end position="153"/>
    </location>
</feature>
<dbReference type="PANTHER" id="PTHR34894:SF5">
    <property type="entry name" value="EF-HAND DOMAIN-CONTAINING PROTEIN"/>
    <property type="match status" value="1"/>
</dbReference>
<comment type="caution">
    <text evidence="5">The sequence shown here is derived from an EMBL/GenBank/DDBJ whole genome shotgun (WGS) entry which is preliminary data.</text>
</comment>
<dbReference type="CDD" id="cd00051">
    <property type="entry name" value="EFh"/>
    <property type="match status" value="1"/>
</dbReference>
<dbReference type="AlphaFoldDB" id="A0A9W7BJL1"/>
<proteinExistence type="predicted"/>
<evidence type="ECO:0000256" key="2">
    <source>
        <dbReference type="SAM" id="Coils"/>
    </source>
</evidence>
<dbReference type="SUPFAM" id="SSF47473">
    <property type="entry name" value="EF-hand"/>
    <property type="match status" value="1"/>
</dbReference>
<feature type="domain" description="EF-hand" evidence="4">
    <location>
        <begin position="744"/>
        <end position="779"/>
    </location>
</feature>
<evidence type="ECO:0000256" key="1">
    <source>
        <dbReference type="ARBA" id="ARBA00022837"/>
    </source>
</evidence>
<feature type="compositionally biased region" description="Acidic residues" evidence="3">
    <location>
        <begin position="897"/>
        <end position="913"/>
    </location>
</feature>
<feature type="compositionally biased region" description="Polar residues" evidence="3">
    <location>
        <begin position="506"/>
        <end position="518"/>
    </location>
</feature>
<dbReference type="PROSITE" id="PS50222">
    <property type="entry name" value="EF_HAND_2"/>
    <property type="match status" value="1"/>
</dbReference>
<accession>A0A9W7BJL1</accession>
<feature type="compositionally biased region" description="Basic and acidic residues" evidence="3">
    <location>
        <begin position="914"/>
        <end position="926"/>
    </location>
</feature>
<organism evidence="5 6">
    <name type="scientific">Triparma verrucosa</name>
    <dbReference type="NCBI Taxonomy" id="1606542"/>
    <lineage>
        <taxon>Eukaryota</taxon>
        <taxon>Sar</taxon>
        <taxon>Stramenopiles</taxon>
        <taxon>Ochrophyta</taxon>
        <taxon>Bolidophyceae</taxon>
        <taxon>Parmales</taxon>
        <taxon>Triparmaceae</taxon>
        <taxon>Triparma</taxon>
    </lineage>
</organism>
<evidence type="ECO:0000313" key="5">
    <source>
        <dbReference type="EMBL" id="GMH87355.1"/>
    </source>
</evidence>
<dbReference type="PANTHER" id="PTHR34894">
    <property type="entry name" value="SAM-DEPENDENT METHYLTRANSFERASE RSMI, CONSERVED SITE"/>
    <property type="match status" value="1"/>
</dbReference>
<dbReference type="Gene3D" id="1.10.238.10">
    <property type="entry name" value="EF-hand"/>
    <property type="match status" value="1"/>
</dbReference>
<dbReference type="GO" id="GO:0005509">
    <property type="term" value="F:calcium ion binding"/>
    <property type="evidence" value="ECO:0007669"/>
    <property type="project" value="InterPro"/>
</dbReference>
<keyword evidence="2" id="KW-0175">Coiled coil</keyword>
<feature type="compositionally biased region" description="Pro residues" evidence="3">
    <location>
        <begin position="89"/>
        <end position="105"/>
    </location>
</feature>
<feature type="coiled-coil region" evidence="2">
    <location>
        <begin position="296"/>
        <end position="330"/>
    </location>
</feature>
<feature type="coiled-coil region" evidence="2">
    <location>
        <begin position="418"/>
        <end position="445"/>
    </location>
</feature>
<evidence type="ECO:0000259" key="4">
    <source>
        <dbReference type="PROSITE" id="PS50222"/>
    </source>
</evidence>